<dbReference type="InterPro" id="IPR000523">
    <property type="entry name" value="Mg_chelatse_chII-like_cat_dom"/>
</dbReference>
<feature type="domain" description="MCM C-terminal AAA(+) ATPase" evidence="4">
    <location>
        <begin position="265"/>
        <end position="358"/>
    </location>
</feature>
<dbReference type="GO" id="GO:0003677">
    <property type="term" value="F:DNA binding"/>
    <property type="evidence" value="ECO:0007669"/>
    <property type="project" value="InterPro"/>
</dbReference>
<dbReference type="SMART" id="SM00382">
    <property type="entry name" value="AAA"/>
    <property type="match status" value="1"/>
</dbReference>
<evidence type="ECO:0000256" key="2">
    <source>
        <dbReference type="ARBA" id="ARBA00022741"/>
    </source>
</evidence>
<evidence type="ECO:0000256" key="1">
    <source>
        <dbReference type="ARBA" id="ARBA00006354"/>
    </source>
</evidence>
<gene>
    <name evidence="5" type="ORF">C5Y98_01245</name>
</gene>
<sequence length="480" mass="51746">MARTPVREAIQRIAGAFSKLGIGPSPVKILINLAPATLSKDGSWLDLPMAVLMLQVAGLLPDLSEDHEKRFLLFGEIGIHGELRRVPGSLALAYQAQPGQAVIVPKGNEKECALILAKPGHEGCRVHPSSTLDDVLQFFRGNHRLPNALKERISFEPLIDKPVDFGRIRGQDNAKRAAVICAAGGHNLLMVGPPGEGKSLIAGAISGILPPLADHEKVELTRIYSAVGSLEEDGKAVTRRPVRTVHHSVSTPALIGGGSGTPRPGEITLAHHGILFLDELPEFSRPTLEALRQPIENGTVQVTRVNASLNFPSRFTLVAAMNPCPCGYADTERCTCDPREIEKYQKKLSGPLLDRIDLQVSIKPLSTEEKFAPVTDGESPRLRAIVKNARNVQLQRFQGTTIPNNAAVPGGQIPDYCQFSGPGFEAFKSIVSRAAISTRTTDRLAKVSRTIADLERSPLIEPIHLEEAAKFVAGGILQAC</sequence>
<dbReference type="Proteomes" id="UP000239388">
    <property type="component" value="Unassembled WGS sequence"/>
</dbReference>
<accession>A0A2S8GED7</accession>
<dbReference type="Gene3D" id="3.40.50.300">
    <property type="entry name" value="P-loop containing nucleotide triphosphate hydrolases"/>
    <property type="match status" value="1"/>
</dbReference>
<evidence type="ECO:0000259" key="4">
    <source>
        <dbReference type="PROSITE" id="PS50051"/>
    </source>
</evidence>
<dbReference type="PROSITE" id="PS50051">
    <property type="entry name" value="MCM_2"/>
    <property type="match status" value="1"/>
</dbReference>
<dbReference type="OrthoDB" id="9813147at2"/>
<dbReference type="AlphaFoldDB" id="A0A2S8GED7"/>
<dbReference type="SUPFAM" id="SSF54211">
    <property type="entry name" value="Ribosomal protein S5 domain 2-like"/>
    <property type="match status" value="1"/>
</dbReference>
<dbReference type="NCBIfam" id="TIGR00368">
    <property type="entry name" value="YifB family Mg chelatase-like AAA ATPase"/>
    <property type="match status" value="1"/>
</dbReference>
<dbReference type="InterPro" id="IPR045006">
    <property type="entry name" value="CHLI-like"/>
</dbReference>
<dbReference type="Pfam" id="PF01078">
    <property type="entry name" value="Mg_chelatase"/>
    <property type="match status" value="1"/>
</dbReference>
<dbReference type="InterPro" id="IPR001208">
    <property type="entry name" value="MCM_dom"/>
</dbReference>
<dbReference type="PANTHER" id="PTHR32039">
    <property type="entry name" value="MAGNESIUM-CHELATASE SUBUNIT CHLI"/>
    <property type="match status" value="1"/>
</dbReference>
<name>A0A2S8GED7_9BACT</name>
<dbReference type="EMBL" id="PUIB01000002">
    <property type="protein sequence ID" value="PQO42809.1"/>
    <property type="molecule type" value="Genomic_DNA"/>
</dbReference>
<dbReference type="Pfam" id="PF13335">
    <property type="entry name" value="Mg_chelatase_C"/>
    <property type="match status" value="1"/>
</dbReference>
<comment type="similarity">
    <text evidence="1">Belongs to the Mg-chelatase subunits D/I family. ComM subfamily.</text>
</comment>
<dbReference type="PANTHER" id="PTHR32039:SF7">
    <property type="entry name" value="COMPETENCE PROTEIN COMM"/>
    <property type="match status" value="1"/>
</dbReference>
<dbReference type="InterPro" id="IPR020568">
    <property type="entry name" value="Ribosomal_Su5_D2-typ_SF"/>
</dbReference>
<dbReference type="InterPro" id="IPR003593">
    <property type="entry name" value="AAA+_ATPase"/>
</dbReference>
<dbReference type="PRINTS" id="PR01657">
    <property type="entry name" value="MCMFAMILY"/>
</dbReference>
<keyword evidence="3" id="KW-0067">ATP-binding</keyword>
<dbReference type="InterPro" id="IPR027417">
    <property type="entry name" value="P-loop_NTPase"/>
</dbReference>
<dbReference type="Gene3D" id="3.30.230.10">
    <property type="match status" value="1"/>
</dbReference>
<dbReference type="SUPFAM" id="SSF52540">
    <property type="entry name" value="P-loop containing nucleoside triphosphate hydrolases"/>
    <property type="match status" value="1"/>
</dbReference>
<dbReference type="GO" id="GO:0005524">
    <property type="term" value="F:ATP binding"/>
    <property type="evidence" value="ECO:0007669"/>
    <property type="project" value="UniProtKB-KW"/>
</dbReference>
<reference evidence="5 6" key="1">
    <citation type="submission" date="2018-02" db="EMBL/GenBank/DDBJ databases">
        <title>Comparative genomes isolates from brazilian mangrove.</title>
        <authorList>
            <person name="Araujo J.E."/>
            <person name="Taketani R.G."/>
            <person name="Silva M.C.P."/>
            <person name="Loureco M.V."/>
            <person name="Andreote F.D."/>
        </authorList>
    </citation>
    <scope>NUCLEOTIDE SEQUENCE [LARGE SCALE GENOMIC DNA]</scope>
    <source>
        <strain evidence="5 6">NAP PRIS-MGV</strain>
    </source>
</reference>
<comment type="caution">
    <text evidence="5">The sequence shown here is derived from an EMBL/GenBank/DDBJ whole genome shotgun (WGS) entry which is preliminary data.</text>
</comment>
<evidence type="ECO:0000256" key="3">
    <source>
        <dbReference type="ARBA" id="ARBA00022840"/>
    </source>
</evidence>
<protein>
    <recommendedName>
        <fullName evidence="4">MCM C-terminal AAA(+) ATPase domain-containing protein</fullName>
    </recommendedName>
</protein>
<proteinExistence type="inferred from homology"/>
<evidence type="ECO:0000313" key="6">
    <source>
        <dbReference type="Proteomes" id="UP000239388"/>
    </source>
</evidence>
<dbReference type="InterPro" id="IPR004482">
    <property type="entry name" value="Mg_chelat-rel"/>
</dbReference>
<dbReference type="InterPro" id="IPR014721">
    <property type="entry name" value="Ribsml_uS5_D2-typ_fold_subgr"/>
</dbReference>
<dbReference type="InterPro" id="IPR025158">
    <property type="entry name" value="Mg_chelat-rel_C"/>
</dbReference>
<evidence type="ECO:0000313" key="5">
    <source>
        <dbReference type="EMBL" id="PQO42809.1"/>
    </source>
</evidence>
<organism evidence="5 6">
    <name type="scientific">Blastopirellula marina</name>
    <dbReference type="NCBI Taxonomy" id="124"/>
    <lineage>
        <taxon>Bacteria</taxon>
        <taxon>Pseudomonadati</taxon>
        <taxon>Planctomycetota</taxon>
        <taxon>Planctomycetia</taxon>
        <taxon>Pirellulales</taxon>
        <taxon>Pirellulaceae</taxon>
        <taxon>Blastopirellula</taxon>
    </lineage>
</organism>
<keyword evidence="2" id="KW-0547">Nucleotide-binding</keyword>
<dbReference type="Pfam" id="PF13541">
    <property type="entry name" value="ChlI"/>
    <property type="match status" value="1"/>
</dbReference>